<dbReference type="AlphaFoldDB" id="A0A812WB75"/>
<evidence type="ECO:0000256" key="3">
    <source>
        <dbReference type="ARBA" id="ARBA00022989"/>
    </source>
</evidence>
<feature type="region of interest" description="Disordered" evidence="5">
    <location>
        <begin position="1"/>
        <end position="30"/>
    </location>
</feature>
<name>A0A812WB75_9DINO</name>
<dbReference type="Pfam" id="PF00520">
    <property type="entry name" value="Ion_trans"/>
    <property type="match status" value="1"/>
</dbReference>
<dbReference type="Gene3D" id="1.20.120.350">
    <property type="entry name" value="Voltage-gated potassium channels. Chain C"/>
    <property type="match status" value="1"/>
</dbReference>
<dbReference type="Gene3D" id="1.10.287.70">
    <property type="match status" value="1"/>
</dbReference>
<feature type="transmembrane region" description="Helical" evidence="6">
    <location>
        <begin position="283"/>
        <end position="303"/>
    </location>
</feature>
<evidence type="ECO:0000259" key="7">
    <source>
        <dbReference type="Pfam" id="PF00520"/>
    </source>
</evidence>
<dbReference type="PANTHER" id="PTHR10037:SF62">
    <property type="entry name" value="SODIUM CHANNEL PROTEIN 60E"/>
    <property type="match status" value="1"/>
</dbReference>
<keyword evidence="4 6" id="KW-0472">Membrane</keyword>
<dbReference type="Proteomes" id="UP000601435">
    <property type="component" value="Unassembled WGS sequence"/>
</dbReference>
<keyword evidence="2 6" id="KW-0812">Transmembrane</keyword>
<keyword evidence="9" id="KW-1185">Reference proteome</keyword>
<evidence type="ECO:0000256" key="6">
    <source>
        <dbReference type="SAM" id="Phobius"/>
    </source>
</evidence>
<feature type="domain" description="Ion transport" evidence="7">
    <location>
        <begin position="45"/>
        <end position="302"/>
    </location>
</feature>
<evidence type="ECO:0000256" key="4">
    <source>
        <dbReference type="ARBA" id="ARBA00023136"/>
    </source>
</evidence>
<dbReference type="InterPro" id="IPR011992">
    <property type="entry name" value="EF-hand-dom_pair"/>
</dbReference>
<accession>A0A812WB75</accession>
<evidence type="ECO:0000256" key="1">
    <source>
        <dbReference type="ARBA" id="ARBA00004141"/>
    </source>
</evidence>
<evidence type="ECO:0000256" key="2">
    <source>
        <dbReference type="ARBA" id="ARBA00022692"/>
    </source>
</evidence>
<feature type="transmembrane region" description="Helical" evidence="6">
    <location>
        <begin position="40"/>
        <end position="61"/>
    </location>
</feature>
<comment type="subcellular location">
    <subcellularLocation>
        <location evidence="1">Membrane</location>
        <topology evidence="1">Multi-pass membrane protein</topology>
    </subcellularLocation>
</comment>
<dbReference type="Gene3D" id="1.10.238.10">
    <property type="entry name" value="EF-hand"/>
    <property type="match status" value="1"/>
</dbReference>
<comment type="caution">
    <text evidence="8">The sequence shown here is derived from an EMBL/GenBank/DDBJ whole genome shotgun (WGS) entry which is preliminary data.</text>
</comment>
<feature type="transmembrane region" description="Helical" evidence="6">
    <location>
        <begin position="193"/>
        <end position="212"/>
    </location>
</feature>
<evidence type="ECO:0000256" key="5">
    <source>
        <dbReference type="SAM" id="MobiDB-lite"/>
    </source>
</evidence>
<protein>
    <submittedName>
        <fullName evidence="8">Scn11a protein</fullName>
    </submittedName>
</protein>
<keyword evidence="3 6" id="KW-1133">Transmembrane helix</keyword>
<proteinExistence type="predicted"/>
<dbReference type="InterPro" id="IPR005821">
    <property type="entry name" value="Ion_trans_dom"/>
</dbReference>
<dbReference type="PANTHER" id="PTHR10037">
    <property type="entry name" value="VOLTAGE-GATED CATION CHANNEL CALCIUM AND SODIUM"/>
    <property type="match status" value="1"/>
</dbReference>
<dbReference type="SUPFAM" id="SSF81324">
    <property type="entry name" value="Voltage-gated potassium channels"/>
    <property type="match status" value="1"/>
</dbReference>
<feature type="transmembrane region" description="Helical" evidence="6">
    <location>
        <begin position="81"/>
        <end position="100"/>
    </location>
</feature>
<evidence type="ECO:0000313" key="9">
    <source>
        <dbReference type="Proteomes" id="UP000601435"/>
    </source>
</evidence>
<organism evidence="8 9">
    <name type="scientific">Symbiodinium necroappetens</name>
    <dbReference type="NCBI Taxonomy" id="1628268"/>
    <lineage>
        <taxon>Eukaryota</taxon>
        <taxon>Sar</taxon>
        <taxon>Alveolata</taxon>
        <taxon>Dinophyceae</taxon>
        <taxon>Suessiales</taxon>
        <taxon>Symbiodiniaceae</taxon>
        <taxon>Symbiodinium</taxon>
    </lineage>
</organism>
<dbReference type="SUPFAM" id="SSF47473">
    <property type="entry name" value="EF-hand"/>
    <property type="match status" value="1"/>
</dbReference>
<feature type="transmembrane region" description="Helical" evidence="6">
    <location>
        <begin position="244"/>
        <end position="263"/>
    </location>
</feature>
<dbReference type="GO" id="GO:0086010">
    <property type="term" value="P:membrane depolarization during action potential"/>
    <property type="evidence" value="ECO:0007669"/>
    <property type="project" value="TreeGrafter"/>
</dbReference>
<dbReference type="EMBL" id="CAJNJA010032308">
    <property type="protein sequence ID" value="CAE7665960.1"/>
    <property type="molecule type" value="Genomic_DNA"/>
</dbReference>
<dbReference type="InterPro" id="IPR027359">
    <property type="entry name" value="Volt_channel_dom_sf"/>
</dbReference>
<dbReference type="OrthoDB" id="430611at2759"/>
<sequence>ELAEASTQRRRFSQRREREPQTNAPRRSLGRVTGNFTTKLVNSPGFDVFFALVVIANAVYIGFDVQRGLTDSGSRPLEYQILQYLFTILFTVELATRIVVSRCRYFVSEDWTWALLDLVIVGTSLWEVLVDILEAALPQGTGLSTISGISSIKAFRVIRLTRLLKMVQFLRIFRFVMALRTLVQSIMHTLKALFWALLLLVLIVYVFAVLFAQGVNDYVTSMPDAPDDGFACSDIDVVQSGMKYFGDLQVSMLSLFMSIAGGVSWEEVIAPLRIISPVWTLCYIFYICFTYFAVLNVVTAVFCQSAIESAQKDHATVVQNMIDNKESHLDKLRTLFSKLGADRTGGITLRMFEEKINSPSVREYFETLGLDIWDTWSFFKLLDANLGGVVDFEEFFMGCLRFSGTASALDLGKISQDQAWLIKNQGKFQKFMEEELTRLRGEMSTMSDFISSLSRGVACAQV</sequence>
<dbReference type="InterPro" id="IPR043203">
    <property type="entry name" value="VGCC_Ca_Na"/>
</dbReference>
<dbReference type="GO" id="GO:0001518">
    <property type="term" value="C:voltage-gated sodium channel complex"/>
    <property type="evidence" value="ECO:0007669"/>
    <property type="project" value="TreeGrafter"/>
</dbReference>
<evidence type="ECO:0000313" key="8">
    <source>
        <dbReference type="EMBL" id="CAE7665960.1"/>
    </source>
</evidence>
<feature type="non-terminal residue" evidence="8">
    <location>
        <position position="1"/>
    </location>
</feature>
<dbReference type="GO" id="GO:0005248">
    <property type="term" value="F:voltage-gated sodium channel activity"/>
    <property type="evidence" value="ECO:0007669"/>
    <property type="project" value="TreeGrafter"/>
</dbReference>
<reference evidence="8" key="1">
    <citation type="submission" date="2021-02" db="EMBL/GenBank/DDBJ databases">
        <authorList>
            <person name="Dougan E. K."/>
            <person name="Rhodes N."/>
            <person name="Thang M."/>
            <person name="Chan C."/>
        </authorList>
    </citation>
    <scope>NUCLEOTIDE SEQUENCE</scope>
</reference>
<gene>
    <name evidence="8" type="primary">Scn11a</name>
    <name evidence="8" type="ORF">SNEC2469_LOCUS19012</name>
</gene>